<protein>
    <submittedName>
        <fullName evidence="1">Uncharacterized protein</fullName>
    </submittedName>
</protein>
<name>A0A1V4APC1_9BACT</name>
<dbReference type="Proteomes" id="UP000189681">
    <property type="component" value="Unassembled WGS sequence"/>
</dbReference>
<sequence length="125" mass="14425">MIFLSNITGSNGIATTDQSAQYQLKKGQLQQTSVKELSYKTPEISRILCRNDFVQEKGIGEGKQSTFLIQKDCPRIIDTRSAFLQICYYNPWQNRWDVLFTVRAIWWHNLSFILPCKRMRGAGSS</sequence>
<dbReference type="AlphaFoldDB" id="A0A1V4APC1"/>
<evidence type="ECO:0000313" key="1">
    <source>
        <dbReference type="EMBL" id="OOP54965.1"/>
    </source>
</evidence>
<evidence type="ECO:0000313" key="2">
    <source>
        <dbReference type="Proteomes" id="UP000189681"/>
    </source>
</evidence>
<gene>
    <name evidence="1" type="ORF">AYP45_17250</name>
</gene>
<reference evidence="1 2" key="1">
    <citation type="journal article" date="2017" name="Water Res.">
        <title>Discovery and metagenomic analysis of an anammox bacterial enrichment related to Candidatus "Brocadia caroliniensis" in a full-scale glycerol-fed nitritation-denitritation separate centrate treatment process.</title>
        <authorList>
            <person name="Park H."/>
            <person name="Brotto A.C."/>
            <person name="van Loosdrecht M.C."/>
            <person name="Chandran K."/>
        </authorList>
    </citation>
    <scope>NUCLEOTIDE SEQUENCE [LARGE SCALE GENOMIC DNA]</scope>
    <source>
        <strain evidence="1">26THWARD</strain>
    </source>
</reference>
<accession>A0A1V4APC1</accession>
<organism evidence="1 2">
    <name type="scientific">Candidatus Brocadia carolinensis</name>
    <dbReference type="NCBI Taxonomy" id="1004156"/>
    <lineage>
        <taxon>Bacteria</taxon>
        <taxon>Pseudomonadati</taxon>
        <taxon>Planctomycetota</taxon>
        <taxon>Candidatus Brocadiia</taxon>
        <taxon>Candidatus Brocadiales</taxon>
        <taxon>Candidatus Brocadiaceae</taxon>
        <taxon>Candidatus Brocadia</taxon>
    </lineage>
</organism>
<comment type="caution">
    <text evidence="1">The sequence shown here is derived from an EMBL/GenBank/DDBJ whole genome shotgun (WGS) entry which is preliminary data.</text>
</comment>
<proteinExistence type="predicted"/>
<dbReference type="EMBL" id="AYTS01000192">
    <property type="protein sequence ID" value="OOP54965.1"/>
    <property type="molecule type" value="Genomic_DNA"/>
</dbReference>